<proteinExistence type="predicted"/>
<sequence>MLHCTLPETHGGGLGAGALRLHLFTIFTLPFFFVRTIGTHIVGAQHGGLSPPQLPLDLQRPVAAGSAGTYAAVATVASAKRTRPRISFSVADFRASHCCALSGLFV</sequence>
<evidence type="ECO:0000313" key="3">
    <source>
        <dbReference type="Proteomes" id="UP000751190"/>
    </source>
</evidence>
<protein>
    <submittedName>
        <fullName evidence="2">Uncharacterized protein</fullName>
    </submittedName>
</protein>
<evidence type="ECO:0000313" key="2">
    <source>
        <dbReference type="EMBL" id="KAG8468861.1"/>
    </source>
</evidence>
<dbReference type="AlphaFoldDB" id="A0A8J6CF87"/>
<keyword evidence="1" id="KW-0812">Transmembrane</keyword>
<comment type="caution">
    <text evidence="2">The sequence shown here is derived from an EMBL/GenBank/DDBJ whole genome shotgun (WGS) entry which is preliminary data.</text>
</comment>
<evidence type="ECO:0000256" key="1">
    <source>
        <dbReference type="SAM" id="Phobius"/>
    </source>
</evidence>
<organism evidence="2 3">
    <name type="scientific">Diacronema lutheri</name>
    <name type="common">Unicellular marine alga</name>
    <name type="synonym">Monochrysis lutheri</name>
    <dbReference type="NCBI Taxonomy" id="2081491"/>
    <lineage>
        <taxon>Eukaryota</taxon>
        <taxon>Haptista</taxon>
        <taxon>Haptophyta</taxon>
        <taxon>Pavlovophyceae</taxon>
        <taxon>Pavlovales</taxon>
        <taxon>Pavlovaceae</taxon>
        <taxon>Diacronema</taxon>
    </lineage>
</organism>
<feature type="transmembrane region" description="Helical" evidence="1">
    <location>
        <begin position="21"/>
        <end position="42"/>
    </location>
</feature>
<reference evidence="2" key="1">
    <citation type="submission" date="2021-05" db="EMBL/GenBank/DDBJ databases">
        <title>The genome of the haptophyte Pavlova lutheri (Diacronema luteri, Pavlovales) - a model for lipid biosynthesis in eukaryotic algae.</title>
        <authorList>
            <person name="Hulatt C.J."/>
            <person name="Posewitz M.C."/>
        </authorList>
    </citation>
    <scope>NUCLEOTIDE SEQUENCE</scope>
    <source>
        <strain evidence="2">NIVA-4/92</strain>
    </source>
</reference>
<dbReference type="EMBL" id="JAGTXO010000003">
    <property type="protein sequence ID" value="KAG8468861.1"/>
    <property type="molecule type" value="Genomic_DNA"/>
</dbReference>
<keyword evidence="1" id="KW-1133">Transmembrane helix</keyword>
<accession>A0A8J6CF87</accession>
<keyword evidence="1" id="KW-0472">Membrane</keyword>
<gene>
    <name evidence="2" type="ORF">KFE25_007379</name>
</gene>
<keyword evidence="3" id="KW-1185">Reference proteome</keyword>
<dbReference type="Proteomes" id="UP000751190">
    <property type="component" value="Unassembled WGS sequence"/>
</dbReference>
<name>A0A8J6CF87_DIALT</name>